<name>X5A3W9_9BACL</name>
<dbReference type="Proteomes" id="UP000019772">
    <property type="component" value="Chromosome"/>
</dbReference>
<evidence type="ECO:0000259" key="7">
    <source>
        <dbReference type="PROSITE" id="PS51900"/>
    </source>
</evidence>
<evidence type="ECO:0000256" key="4">
    <source>
        <dbReference type="ARBA" id="ARBA00023172"/>
    </source>
</evidence>
<dbReference type="InterPro" id="IPR002104">
    <property type="entry name" value="Integrase_catalytic"/>
</dbReference>
<dbReference type="GO" id="GO:0003677">
    <property type="term" value="F:DNA binding"/>
    <property type="evidence" value="ECO:0007669"/>
    <property type="project" value="UniProtKB-UniRule"/>
</dbReference>
<accession>X5A3W9</accession>
<evidence type="ECO:0000259" key="6">
    <source>
        <dbReference type="PROSITE" id="PS51898"/>
    </source>
</evidence>
<evidence type="ECO:0000313" key="9">
    <source>
        <dbReference type="Proteomes" id="UP000019772"/>
    </source>
</evidence>
<dbReference type="InterPro" id="IPR010998">
    <property type="entry name" value="Integrase_recombinase_N"/>
</dbReference>
<dbReference type="PANTHER" id="PTHR30349:SF41">
    <property type="entry name" value="INTEGRASE_RECOMBINASE PROTEIN MJ0367-RELATED"/>
    <property type="match status" value="1"/>
</dbReference>
<comment type="similarity">
    <text evidence="1">Belongs to the 'phage' integrase family.</text>
</comment>
<dbReference type="HOGENOM" id="CLU_027562_9_2_9"/>
<gene>
    <name evidence="8" type="ORF">PSAB_20610</name>
</gene>
<dbReference type="RefSeq" id="WP_025336476.1">
    <property type="nucleotide sequence ID" value="NZ_CP004078.1"/>
</dbReference>
<dbReference type="InterPro" id="IPR044068">
    <property type="entry name" value="CB"/>
</dbReference>
<dbReference type="InterPro" id="IPR004107">
    <property type="entry name" value="Integrase_SAM-like_N"/>
</dbReference>
<dbReference type="Pfam" id="PF02899">
    <property type="entry name" value="Phage_int_SAM_1"/>
    <property type="match status" value="1"/>
</dbReference>
<protein>
    <submittedName>
        <fullName evidence="8">Tyrosine recombinase XerD</fullName>
    </submittedName>
</protein>
<dbReference type="Gene3D" id="1.10.443.10">
    <property type="entry name" value="Intergrase catalytic core"/>
    <property type="match status" value="1"/>
</dbReference>
<evidence type="ECO:0000256" key="2">
    <source>
        <dbReference type="ARBA" id="ARBA00022908"/>
    </source>
</evidence>
<dbReference type="SUPFAM" id="SSF56349">
    <property type="entry name" value="DNA breaking-rejoining enzymes"/>
    <property type="match status" value="1"/>
</dbReference>
<dbReference type="AlphaFoldDB" id="X5A3W9"/>
<evidence type="ECO:0000256" key="5">
    <source>
        <dbReference type="PROSITE-ProRule" id="PRU01248"/>
    </source>
</evidence>
<dbReference type="InterPro" id="IPR013762">
    <property type="entry name" value="Integrase-like_cat_sf"/>
</dbReference>
<dbReference type="Gene3D" id="1.10.150.130">
    <property type="match status" value="1"/>
</dbReference>
<sequence>MARRKNTLTFEDVTPQAQPVYAVDDFDSAMDLFLRDGKIRNISPHTLGFYRQELGKFRRILDKQRMPTDPSKITEKTVKENVILYLMDDGQKETSINCVLRAARALFNFLVREGYLTQSPMRKMTLIKQKKTVVATFTPDQLRLLIAQPDQKTFVGVRDRTMIMLFAETGVRVRELTEIKTTDINWRDGVIKIDGKGYKQRLVPFQATMRKELARYLNLRGTLEHDNLFVTIDNTPLTVRQVQEQVAFYGRRAGIKGVRCSPHTLRHTFAKMSVQNGADVFALQAVLGHATLDQVRTYVNLFSNEVRDEHRKFSPLERMY</sequence>
<dbReference type="InterPro" id="IPR011010">
    <property type="entry name" value="DNA_brk_join_enz"/>
</dbReference>
<dbReference type="PATRIC" id="fig|1268072.3.peg.4244"/>
<dbReference type="InterPro" id="IPR050090">
    <property type="entry name" value="Tyrosine_recombinase_XerCD"/>
</dbReference>
<keyword evidence="2" id="KW-0229">DNA integration</keyword>
<dbReference type="Pfam" id="PF00589">
    <property type="entry name" value="Phage_integrase"/>
    <property type="match status" value="1"/>
</dbReference>
<dbReference type="KEGG" id="psab:PSAB_20610"/>
<dbReference type="GO" id="GO:0015074">
    <property type="term" value="P:DNA integration"/>
    <property type="evidence" value="ECO:0007669"/>
    <property type="project" value="UniProtKB-KW"/>
</dbReference>
<reference evidence="8 9" key="1">
    <citation type="journal article" date="2014" name="PLoS Genet.">
        <title>Comparative Genomic Analysis of N2-Fixing and Non-N2-Fixing Paenibacillus spp.: Organization, Evolution and Expression of the Nitrogen Fixation Genes.</title>
        <authorList>
            <person name="Xie J.B."/>
            <person name="Du Z."/>
            <person name="Bai L."/>
            <person name="Tian C."/>
            <person name="Zhang Y."/>
            <person name="Xie J.Y."/>
            <person name="Wang T."/>
            <person name="Liu X."/>
            <person name="Chen X."/>
            <person name="Cheng Q."/>
            <person name="Chen S."/>
            <person name="Li J."/>
        </authorList>
    </citation>
    <scope>NUCLEOTIDE SEQUENCE [LARGE SCALE GENOMIC DNA]</scope>
    <source>
        <strain evidence="8 9">T27</strain>
    </source>
</reference>
<dbReference type="PROSITE" id="PS51898">
    <property type="entry name" value="TYR_RECOMBINASE"/>
    <property type="match status" value="1"/>
</dbReference>
<dbReference type="OrthoDB" id="107900at2"/>
<dbReference type="GO" id="GO:0006310">
    <property type="term" value="P:DNA recombination"/>
    <property type="evidence" value="ECO:0007669"/>
    <property type="project" value="UniProtKB-KW"/>
</dbReference>
<keyword evidence="9" id="KW-1185">Reference proteome</keyword>
<feature type="domain" description="Tyr recombinase" evidence="6">
    <location>
        <begin position="132"/>
        <end position="311"/>
    </location>
</feature>
<proteinExistence type="inferred from homology"/>
<evidence type="ECO:0000313" key="8">
    <source>
        <dbReference type="EMBL" id="AHV99013.1"/>
    </source>
</evidence>
<feature type="domain" description="Core-binding (CB)" evidence="7">
    <location>
        <begin position="24"/>
        <end position="111"/>
    </location>
</feature>
<dbReference type="PROSITE" id="PS51900">
    <property type="entry name" value="CB"/>
    <property type="match status" value="1"/>
</dbReference>
<evidence type="ECO:0000256" key="1">
    <source>
        <dbReference type="ARBA" id="ARBA00008857"/>
    </source>
</evidence>
<dbReference type="STRING" id="1268072.PSAB_20610"/>
<keyword evidence="4" id="KW-0233">DNA recombination</keyword>
<dbReference type="eggNOG" id="COG4974">
    <property type="taxonomic scope" value="Bacteria"/>
</dbReference>
<dbReference type="EMBL" id="CP004078">
    <property type="protein sequence ID" value="AHV99013.1"/>
    <property type="molecule type" value="Genomic_DNA"/>
</dbReference>
<organism evidence="8 9">
    <name type="scientific">Paenibacillus sabinae T27</name>
    <dbReference type="NCBI Taxonomy" id="1268072"/>
    <lineage>
        <taxon>Bacteria</taxon>
        <taxon>Bacillati</taxon>
        <taxon>Bacillota</taxon>
        <taxon>Bacilli</taxon>
        <taxon>Bacillales</taxon>
        <taxon>Paenibacillaceae</taxon>
        <taxon>Paenibacillus</taxon>
    </lineage>
</organism>
<keyword evidence="3 5" id="KW-0238">DNA-binding</keyword>
<dbReference type="PANTHER" id="PTHR30349">
    <property type="entry name" value="PHAGE INTEGRASE-RELATED"/>
    <property type="match status" value="1"/>
</dbReference>
<evidence type="ECO:0000256" key="3">
    <source>
        <dbReference type="ARBA" id="ARBA00023125"/>
    </source>
</evidence>